<dbReference type="InterPro" id="IPR050638">
    <property type="entry name" value="AA-Vitamin_Transporters"/>
</dbReference>
<keyword evidence="4 7" id="KW-1133">Transmembrane helix</keyword>
<reference evidence="10" key="1">
    <citation type="journal article" date="2019" name="Int. J. Syst. Evol. Microbiol.">
        <title>The Global Catalogue of Microorganisms (GCM) 10K type strain sequencing project: providing services to taxonomists for standard genome sequencing and annotation.</title>
        <authorList>
            <consortium name="The Broad Institute Genomics Platform"/>
            <consortium name="The Broad Institute Genome Sequencing Center for Infectious Disease"/>
            <person name="Wu L."/>
            <person name="Ma J."/>
        </authorList>
    </citation>
    <scope>NUCLEOTIDE SEQUENCE [LARGE SCALE GENOMIC DNA]</scope>
    <source>
        <strain evidence="10">CGMCC 1.6960</strain>
    </source>
</reference>
<comment type="caution">
    <text evidence="9">The sequence shown here is derived from an EMBL/GenBank/DDBJ whole genome shotgun (WGS) entry which is preliminary data.</text>
</comment>
<gene>
    <name evidence="9" type="ORF">GCM10010968_16500</name>
</gene>
<feature type="transmembrane region" description="Helical" evidence="7">
    <location>
        <begin position="199"/>
        <end position="220"/>
    </location>
</feature>
<dbReference type="InterPro" id="IPR000620">
    <property type="entry name" value="EamA_dom"/>
</dbReference>
<feature type="compositionally biased region" description="Basic and acidic residues" evidence="6">
    <location>
        <begin position="318"/>
        <end position="334"/>
    </location>
</feature>
<dbReference type="RefSeq" id="WP_229679557.1">
    <property type="nucleotide sequence ID" value="NZ_BAABBD010000002.1"/>
</dbReference>
<keyword evidence="5 7" id="KW-0472">Membrane</keyword>
<feature type="transmembrane region" description="Helical" evidence="7">
    <location>
        <begin position="75"/>
        <end position="92"/>
    </location>
</feature>
<feature type="region of interest" description="Disordered" evidence="6">
    <location>
        <begin position="305"/>
        <end position="334"/>
    </location>
</feature>
<evidence type="ECO:0000256" key="4">
    <source>
        <dbReference type="ARBA" id="ARBA00022989"/>
    </source>
</evidence>
<protein>
    <submittedName>
        <fullName evidence="9">Permease</fullName>
    </submittedName>
</protein>
<organism evidence="9 10">
    <name type="scientific">Agrococcus terreus</name>
    <dbReference type="NCBI Taxonomy" id="574649"/>
    <lineage>
        <taxon>Bacteria</taxon>
        <taxon>Bacillati</taxon>
        <taxon>Actinomycetota</taxon>
        <taxon>Actinomycetes</taxon>
        <taxon>Micrococcales</taxon>
        <taxon>Microbacteriaceae</taxon>
        <taxon>Agrococcus</taxon>
    </lineage>
</organism>
<feature type="transmembrane region" description="Helical" evidence="7">
    <location>
        <begin position="256"/>
        <end position="275"/>
    </location>
</feature>
<dbReference type="PANTHER" id="PTHR32322:SF2">
    <property type="entry name" value="EAMA DOMAIN-CONTAINING PROTEIN"/>
    <property type="match status" value="1"/>
</dbReference>
<name>A0ABQ2KJ79_9MICO</name>
<dbReference type="PANTHER" id="PTHR32322">
    <property type="entry name" value="INNER MEMBRANE TRANSPORTER"/>
    <property type="match status" value="1"/>
</dbReference>
<feature type="transmembrane region" description="Helical" evidence="7">
    <location>
        <begin position="164"/>
        <end position="187"/>
    </location>
</feature>
<feature type="transmembrane region" description="Helical" evidence="7">
    <location>
        <begin position="98"/>
        <end position="119"/>
    </location>
</feature>
<comment type="similarity">
    <text evidence="2">Belongs to the EamA transporter family.</text>
</comment>
<keyword evidence="10" id="KW-1185">Reference proteome</keyword>
<feature type="transmembrane region" description="Helical" evidence="7">
    <location>
        <begin position="44"/>
        <end position="63"/>
    </location>
</feature>
<evidence type="ECO:0000256" key="5">
    <source>
        <dbReference type="ARBA" id="ARBA00023136"/>
    </source>
</evidence>
<dbReference type="SUPFAM" id="SSF103481">
    <property type="entry name" value="Multidrug resistance efflux transporter EmrE"/>
    <property type="match status" value="2"/>
</dbReference>
<dbReference type="EMBL" id="BMLM01000001">
    <property type="protein sequence ID" value="GGN84573.1"/>
    <property type="molecule type" value="Genomic_DNA"/>
</dbReference>
<evidence type="ECO:0000256" key="2">
    <source>
        <dbReference type="ARBA" id="ARBA00007362"/>
    </source>
</evidence>
<sequence>MPPAASAPPATAQPMHAAAVLLAAVLWGTTGTVAHFAPEGSSPLAIGLATFGVGGVVLAALSARRVLAVLRRRDQLGWVLAGAVGVVLYPAFYYPSMALAGVAVGNVVALGSGPIFAALLEWAVERRRPGLRWTIATGIAVVGIALLTIGGHGGAAEDPGAAPLGVLLALVAGFGYALYSFAGARLIRRGSTASGSMGALFLVGAVVCLVGLAVVGVGPLASPTGVLTIAYLGLVPMALSYLLFGYALRALPSTSATTIALAEPVVATLLAVAIVGERPSAVGWLGLVVVAVGITVLAVRSPAASRRPRVASGYKPQTEGDEHDHAGSDDEAPR</sequence>
<proteinExistence type="inferred from homology"/>
<dbReference type="Gene3D" id="1.10.3730.20">
    <property type="match status" value="1"/>
</dbReference>
<evidence type="ECO:0000256" key="6">
    <source>
        <dbReference type="SAM" id="MobiDB-lite"/>
    </source>
</evidence>
<evidence type="ECO:0000313" key="10">
    <source>
        <dbReference type="Proteomes" id="UP000626982"/>
    </source>
</evidence>
<feature type="transmembrane region" description="Helical" evidence="7">
    <location>
        <begin position="131"/>
        <end position="152"/>
    </location>
</feature>
<evidence type="ECO:0000256" key="3">
    <source>
        <dbReference type="ARBA" id="ARBA00022692"/>
    </source>
</evidence>
<feature type="transmembrane region" description="Helical" evidence="7">
    <location>
        <begin position="226"/>
        <end position="244"/>
    </location>
</feature>
<evidence type="ECO:0000256" key="1">
    <source>
        <dbReference type="ARBA" id="ARBA00004141"/>
    </source>
</evidence>
<feature type="domain" description="EamA" evidence="8">
    <location>
        <begin position="164"/>
        <end position="297"/>
    </location>
</feature>
<evidence type="ECO:0000259" key="8">
    <source>
        <dbReference type="Pfam" id="PF00892"/>
    </source>
</evidence>
<dbReference type="Proteomes" id="UP000626982">
    <property type="component" value="Unassembled WGS sequence"/>
</dbReference>
<accession>A0ABQ2KJ79</accession>
<evidence type="ECO:0000256" key="7">
    <source>
        <dbReference type="SAM" id="Phobius"/>
    </source>
</evidence>
<comment type="subcellular location">
    <subcellularLocation>
        <location evidence="1">Membrane</location>
        <topology evidence="1">Multi-pass membrane protein</topology>
    </subcellularLocation>
</comment>
<feature type="transmembrane region" description="Helical" evidence="7">
    <location>
        <begin position="281"/>
        <end position="299"/>
    </location>
</feature>
<keyword evidence="3 7" id="KW-0812">Transmembrane</keyword>
<evidence type="ECO:0000313" key="9">
    <source>
        <dbReference type="EMBL" id="GGN84573.1"/>
    </source>
</evidence>
<dbReference type="InterPro" id="IPR037185">
    <property type="entry name" value="EmrE-like"/>
</dbReference>
<feature type="domain" description="EamA" evidence="8">
    <location>
        <begin position="19"/>
        <end position="148"/>
    </location>
</feature>
<dbReference type="Pfam" id="PF00892">
    <property type="entry name" value="EamA"/>
    <property type="match status" value="2"/>
</dbReference>